<gene>
    <name evidence="2" type="ORF">MNV_750021</name>
</gene>
<evidence type="ECO:0000256" key="1">
    <source>
        <dbReference type="SAM" id="Phobius"/>
    </source>
</evidence>
<keyword evidence="3" id="KW-1185">Reference proteome</keyword>
<organism evidence="2 3">
    <name type="scientific">Candidatus Methanoperedens nitratireducens</name>
    <dbReference type="NCBI Taxonomy" id="1392998"/>
    <lineage>
        <taxon>Archaea</taxon>
        <taxon>Methanobacteriati</taxon>
        <taxon>Methanobacteriota</taxon>
        <taxon>Stenosarchaea group</taxon>
        <taxon>Methanomicrobia</taxon>
        <taxon>Methanosarcinales</taxon>
        <taxon>ANME-2 cluster</taxon>
        <taxon>Candidatus Methanoperedentaceae</taxon>
        <taxon>Candidatus Methanoperedens</taxon>
    </lineage>
</organism>
<dbReference type="RefSeq" id="WP_096207058.1">
    <property type="nucleotide sequence ID" value="NZ_FZMP01000224.1"/>
</dbReference>
<dbReference type="EMBL" id="FZMP01000224">
    <property type="protein sequence ID" value="SNQ62506.1"/>
    <property type="molecule type" value="Genomic_DNA"/>
</dbReference>
<dbReference type="Proteomes" id="UP000218615">
    <property type="component" value="Unassembled WGS sequence"/>
</dbReference>
<keyword evidence="1" id="KW-0472">Membrane</keyword>
<keyword evidence="1" id="KW-0812">Transmembrane</keyword>
<name>A0A284VT84_9EURY</name>
<sequence>MKVSELLKNLGYAIIFGFFGLIIGIWIADILYSLALKGMEQATTRGISLVLIILIALAASLLGFIKGKSLLESSQASK</sequence>
<protein>
    <submittedName>
        <fullName evidence="2">Uncharacterized protein</fullName>
    </submittedName>
</protein>
<reference evidence="3" key="1">
    <citation type="submission" date="2017-06" db="EMBL/GenBank/DDBJ databases">
        <authorList>
            <person name="Cremers G."/>
        </authorList>
    </citation>
    <scope>NUCLEOTIDE SEQUENCE [LARGE SCALE GENOMIC DNA]</scope>
</reference>
<keyword evidence="1" id="KW-1133">Transmembrane helix</keyword>
<evidence type="ECO:0000313" key="3">
    <source>
        <dbReference type="Proteomes" id="UP000218615"/>
    </source>
</evidence>
<feature type="transmembrane region" description="Helical" evidence="1">
    <location>
        <begin position="47"/>
        <end position="65"/>
    </location>
</feature>
<proteinExistence type="predicted"/>
<accession>A0A284VT84</accession>
<feature type="transmembrane region" description="Helical" evidence="1">
    <location>
        <begin position="12"/>
        <end position="35"/>
    </location>
</feature>
<evidence type="ECO:0000313" key="2">
    <source>
        <dbReference type="EMBL" id="SNQ62506.1"/>
    </source>
</evidence>
<dbReference type="AlphaFoldDB" id="A0A284VT84"/>